<evidence type="ECO:0000256" key="1">
    <source>
        <dbReference type="SAM" id="MobiDB-lite"/>
    </source>
</evidence>
<proteinExistence type="predicted"/>
<feature type="compositionally biased region" description="Basic and acidic residues" evidence="1">
    <location>
        <begin position="15"/>
        <end position="24"/>
    </location>
</feature>
<dbReference type="RefSeq" id="XP_007774089.1">
    <property type="nucleotide sequence ID" value="XM_007775899.1"/>
</dbReference>
<evidence type="ECO:0000313" key="2">
    <source>
        <dbReference type="EMBL" id="EIW75534.1"/>
    </source>
</evidence>
<reference evidence="3" key="1">
    <citation type="journal article" date="2012" name="Science">
        <title>The Paleozoic origin of enzymatic lignin decomposition reconstructed from 31 fungal genomes.</title>
        <authorList>
            <person name="Floudas D."/>
            <person name="Binder M."/>
            <person name="Riley R."/>
            <person name="Barry K."/>
            <person name="Blanchette R.A."/>
            <person name="Henrissat B."/>
            <person name="Martinez A.T."/>
            <person name="Otillar R."/>
            <person name="Spatafora J.W."/>
            <person name="Yadav J.S."/>
            <person name="Aerts A."/>
            <person name="Benoit I."/>
            <person name="Boyd A."/>
            <person name="Carlson A."/>
            <person name="Copeland A."/>
            <person name="Coutinho P.M."/>
            <person name="de Vries R.P."/>
            <person name="Ferreira P."/>
            <person name="Findley K."/>
            <person name="Foster B."/>
            <person name="Gaskell J."/>
            <person name="Glotzer D."/>
            <person name="Gorecki P."/>
            <person name="Heitman J."/>
            <person name="Hesse C."/>
            <person name="Hori C."/>
            <person name="Igarashi K."/>
            <person name="Jurgens J.A."/>
            <person name="Kallen N."/>
            <person name="Kersten P."/>
            <person name="Kohler A."/>
            <person name="Kuees U."/>
            <person name="Kumar T.K.A."/>
            <person name="Kuo A."/>
            <person name="LaButti K."/>
            <person name="Larrondo L.F."/>
            <person name="Lindquist E."/>
            <person name="Ling A."/>
            <person name="Lombard V."/>
            <person name="Lucas S."/>
            <person name="Lundell T."/>
            <person name="Martin R."/>
            <person name="McLaughlin D.J."/>
            <person name="Morgenstern I."/>
            <person name="Morin E."/>
            <person name="Murat C."/>
            <person name="Nagy L.G."/>
            <person name="Nolan M."/>
            <person name="Ohm R.A."/>
            <person name="Patyshakuliyeva A."/>
            <person name="Rokas A."/>
            <person name="Ruiz-Duenas F.J."/>
            <person name="Sabat G."/>
            <person name="Salamov A."/>
            <person name="Samejima M."/>
            <person name="Schmutz J."/>
            <person name="Slot J.C."/>
            <person name="St John F."/>
            <person name="Stenlid J."/>
            <person name="Sun H."/>
            <person name="Sun S."/>
            <person name="Syed K."/>
            <person name="Tsang A."/>
            <person name="Wiebenga A."/>
            <person name="Young D."/>
            <person name="Pisabarro A."/>
            <person name="Eastwood D.C."/>
            <person name="Martin F."/>
            <person name="Cullen D."/>
            <person name="Grigoriev I.V."/>
            <person name="Hibbett D.S."/>
        </authorList>
    </citation>
    <scope>NUCLEOTIDE SEQUENCE [LARGE SCALE GENOMIC DNA]</scope>
    <source>
        <strain evidence="3">RWD-64-598 SS2</strain>
    </source>
</reference>
<dbReference type="OrthoDB" id="3365519at2759"/>
<sequence>MRQRAREAATSQPQDGERGRENGKRGTSSRANSRAPSPTSSHGHGFGHGHGHGPSSFARAHGRSSTAASSGSTYHANGSSISLAAPAGNGGNSGGFSSPLYKPQRAPLLRVFVPSPDGDWLSDESVLGCETELDRAGVTALLRTGDVVWDVAVGEEGNVGRLVWDGRYLVDLDFRFNRAGELPPYFHSLGFAPSYFHRVIRGSGNPVVHVDVSPWGSEIAANLQLIQDRARTETQHGASHNVVRWVHRSSFVLRPPPRPAAPSDLSTPSARPRLPIPGVEGAFVDPGWHGTVVLEAEGTNEGLADLQDRCGPRAFPPRAESVAERMRGERAKGCRKVWRVLRERSRPGEIWLKAVTDKERLM</sequence>
<name>A0A5M3M9J8_CONPW</name>
<dbReference type="Proteomes" id="UP000053558">
    <property type="component" value="Unassembled WGS sequence"/>
</dbReference>
<feature type="region of interest" description="Disordered" evidence="1">
    <location>
        <begin position="1"/>
        <end position="76"/>
    </location>
</feature>
<gene>
    <name evidence="2" type="ORF">CONPUDRAFT_65536</name>
</gene>
<accession>A0A5M3M9J8</accession>
<organism evidence="2 3">
    <name type="scientific">Coniophora puteana (strain RWD-64-598)</name>
    <name type="common">Brown rot fungus</name>
    <dbReference type="NCBI Taxonomy" id="741705"/>
    <lineage>
        <taxon>Eukaryota</taxon>
        <taxon>Fungi</taxon>
        <taxon>Dikarya</taxon>
        <taxon>Basidiomycota</taxon>
        <taxon>Agaricomycotina</taxon>
        <taxon>Agaricomycetes</taxon>
        <taxon>Agaricomycetidae</taxon>
        <taxon>Boletales</taxon>
        <taxon>Coniophorineae</taxon>
        <taxon>Coniophoraceae</taxon>
        <taxon>Coniophora</taxon>
    </lineage>
</organism>
<dbReference type="KEGG" id="cput:CONPUDRAFT_65536"/>
<dbReference type="EMBL" id="JH711588">
    <property type="protein sequence ID" value="EIW75534.1"/>
    <property type="molecule type" value="Genomic_DNA"/>
</dbReference>
<feature type="compositionally biased region" description="Low complexity" evidence="1">
    <location>
        <begin position="53"/>
        <end position="76"/>
    </location>
</feature>
<protein>
    <submittedName>
        <fullName evidence="2">Uncharacterized protein</fullName>
    </submittedName>
</protein>
<comment type="caution">
    <text evidence="2">The sequence shown here is derived from an EMBL/GenBank/DDBJ whole genome shotgun (WGS) entry which is preliminary data.</text>
</comment>
<dbReference type="GeneID" id="19208432"/>
<keyword evidence="3" id="KW-1185">Reference proteome</keyword>
<evidence type="ECO:0000313" key="3">
    <source>
        <dbReference type="Proteomes" id="UP000053558"/>
    </source>
</evidence>
<feature type="compositionally biased region" description="Polar residues" evidence="1">
    <location>
        <begin position="25"/>
        <end position="35"/>
    </location>
</feature>
<dbReference type="OMA" id="WEESPEA"/>
<dbReference type="AlphaFoldDB" id="A0A5M3M9J8"/>